<gene>
    <name evidence="1" type="ORF">EDC26_105211</name>
</gene>
<dbReference type="Proteomes" id="UP000295525">
    <property type="component" value="Unassembled WGS sequence"/>
</dbReference>
<dbReference type="AlphaFoldDB" id="A0A4V2UYS6"/>
<dbReference type="InterPro" id="IPR011990">
    <property type="entry name" value="TPR-like_helical_dom_sf"/>
</dbReference>
<evidence type="ECO:0000313" key="2">
    <source>
        <dbReference type="Proteomes" id="UP000295525"/>
    </source>
</evidence>
<sequence length="172" mass="19908">MVRFWRDAGPARWFRKDAGFDQSFRDAFFDLHFAAARREHDDWLSDPYAALALILLLDQFPRNVFRGSAHMYATDSLARFYARTAIASNAIAAIEDELKSFVCLPFMHSENIDDQRYALELYRRYSPGDIKYAQEHCEIVRRFGRFPHRNVALGRITTDEEQAFLDAGGFAG</sequence>
<keyword evidence="2" id="KW-1185">Reference proteome</keyword>
<dbReference type="Pfam" id="PF06041">
    <property type="entry name" value="DUF924"/>
    <property type="match status" value="1"/>
</dbReference>
<dbReference type="Gene3D" id="1.20.58.320">
    <property type="entry name" value="TPR-like"/>
    <property type="match status" value="1"/>
</dbReference>
<accession>A0A4V2UYS6</accession>
<dbReference type="Gene3D" id="1.25.40.10">
    <property type="entry name" value="Tetratricopeptide repeat domain"/>
    <property type="match status" value="1"/>
</dbReference>
<dbReference type="EMBL" id="SMAJ01000005">
    <property type="protein sequence ID" value="TCT08658.1"/>
    <property type="molecule type" value="Genomic_DNA"/>
</dbReference>
<name>A0A4V2UYS6_9BURK</name>
<evidence type="ECO:0000313" key="1">
    <source>
        <dbReference type="EMBL" id="TCT08658.1"/>
    </source>
</evidence>
<proteinExistence type="predicted"/>
<reference evidence="1 2" key="1">
    <citation type="submission" date="2019-03" db="EMBL/GenBank/DDBJ databases">
        <title>Genomic Encyclopedia of Type Strains, Phase IV (KMG-IV): sequencing the most valuable type-strain genomes for metagenomic binning, comparative biology and taxonomic classification.</title>
        <authorList>
            <person name="Goeker M."/>
        </authorList>
    </citation>
    <scope>NUCLEOTIDE SEQUENCE [LARGE SCALE GENOMIC DNA]</scope>
    <source>
        <strain evidence="1 2">DSM 24591</strain>
    </source>
</reference>
<protein>
    <submittedName>
        <fullName evidence="1">Uncharacterized protein (DUF924 family)</fullName>
    </submittedName>
</protein>
<comment type="caution">
    <text evidence="1">The sequence shown here is derived from an EMBL/GenBank/DDBJ whole genome shotgun (WGS) entry which is preliminary data.</text>
</comment>
<organism evidence="1 2">
    <name type="scientific">Paralcaligenes ureilyticus</name>
    <dbReference type="NCBI Taxonomy" id="627131"/>
    <lineage>
        <taxon>Bacteria</taxon>
        <taxon>Pseudomonadati</taxon>
        <taxon>Pseudomonadota</taxon>
        <taxon>Betaproteobacteria</taxon>
        <taxon>Burkholderiales</taxon>
        <taxon>Alcaligenaceae</taxon>
        <taxon>Paralcaligenes</taxon>
    </lineage>
</organism>
<dbReference type="InterPro" id="IPR010323">
    <property type="entry name" value="DUF924"/>
</dbReference>
<dbReference type="SUPFAM" id="SSF48452">
    <property type="entry name" value="TPR-like"/>
    <property type="match status" value="1"/>
</dbReference>